<evidence type="ECO:0000313" key="1">
    <source>
        <dbReference type="EMBL" id="MFD0915481.1"/>
    </source>
</evidence>
<reference evidence="2" key="1">
    <citation type="journal article" date="2019" name="Int. J. Syst. Evol. Microbiol.">
        <title>The Global Catalogue of Microorganisms (GCM) 10K type strain sequencing project: providing services to taxonomists for standard genome sequencing and annotation.</title>
        <authorList>
            <consortium name="The Broad Institute Genomics Platform"/>
            <consortium name="The Broad Institute Genome Sequencing Center for Infectious Disease"/>
            <person name="Wu L."/>
            <person name="Ma J."/>
        </authorList>
    </citation>
    <scope>NUCLEOTIDE SEQUENCE [LARGE SCALE GENOMIC DNA]</scope>
    <source>
        <strain evidence="2">CCUG 60023</strain>
    </source>
</reference>
<dbReference type="Pfam" id="PF13376">
    <property type="entry name" value="OmdA"/>
    <property type="match status" value="1"/>
</dbReference>
<sequence length="193" mass="22225">MTKTEDYEQVEVTNAAQLRDWLEANHAQDASIWLVTWKKDAAPQKYVSREEVLDEILCFGWIDGIRRKLDDTRTMQLLSRRKTQHWAKSYKDRVAKLTEEGRMHESGLRSVEEAKKSGLWTFMDDVDALIVPDDLRAALVAHPPAEANFDAMAPSYRRNVLRWVKLAKTPATREKRIAEAAKTSRSGDKIPQM</sequence>
<protein>
    <submittedName>
        <fullName evidence="1">YdeI family protein</fullName>
    </submittedName>
</protein>
<comment type="caution">
    <text evidence="1">The sequence shown here is derived from an EMBL/GenBank/DDBJ whole genome shotgun (WGS) entry which is preliminary data.</text>
</comment>
<accession>A0ABW3FAN6</accession>
<evidence type="ECO:0000313" key="2">
    <source>
        <dbReference type="Proteomes" id="UP001597101"/>
    </source>
</evidence>
<keyword evidence="2" id="KW-1185">Reference proteome</keyword>
<organism evidence="1 2">
    <name type="scientific">Pseudahrensia aquimaris</name>
    <dbReference type="NCBI Taxonomy" id="744461"/>
    <lineage>
        <taxon>Bacteria</taxon>
        <taxon>Pseudomonadati</taxon>
        <taxon>Pseudomonadota</taxon>
        <taxon>Alphaproteobacteria</taxon>
        <taxon>Hyphomicrobiales</taxon>
        <taxon>Ahrensiaceae</taxon>
        <taxon>Pseudahrensia</taxon>
    </lineage>
</organism>
<name>A0ABW3FAN6_9HYPH</name>
<dbReference type="Proteomes" id="UP001597101">
    <property type="component" value="Unassembled WGS sequence"/>
</dbReference>
<proteinExistence type="predicted"/>
<dbReference type="EMBL" id="JBHTJV010000003">
    <property type="protein sequence ID" value="MFD0915481.1"/>
    <property type="molecule type" value="Genomic_DNA"/>
</dbReference>
<dbReference type="RefSeq" id="WP_377211343.1">
    <property type="nucleotide sequence ID" value="NZ_JBHTJV010000003.1"/>
</dbReference>
<gene>
    <name evidence="1" type="ORF">ACFQ14_03575</name>
</gene>